<dbReference type="Proteomes" id="UP001497744">
    <property type="component" value="Unassembled WGS sequence"/>
</dbReference>
<feature type="region of interest" description="Disordered" evidence="1">
    <location>
        <begin position="565"/>
        <end position="618"/>
    </location>
</feature>
<evidence type="ECO:0000256" key="1">
    <source>
        <dbReference type="SAM" id="MobiDB-lite"/>
    </source>
</evidence>
<dbReference type="GeneID" id="94192671"/>
<feature type="compositionally biased region" description="Low complexity" evidence="1">
    <location>
        <begin position="565"/>
        <end position="593"/>
    </location>
</feature>
<evidence type="ECO:0000313" key="2">
    <source>
        <dbReference type="EMBL" id="GIX61188.1"/>
    </source>
</evidence>
<protein>
    <submittedName>
        <fullName evidence="2">Uncharacterized protein</fullName>
    </submittedName>
</protein>
<feature type="region of interest" description="Disordered" evidence="1">
    <location>
        <begin position="496"/>
        <end position="527"/>
    </location>
</feature>
<dbReference type="EMBL" id="BPLF01000001">
    <property type="protein sequence ID" value="GIX61188.1"/>
    <property type="molecule type" value="Genomic_DNA"/>
</dbReference>
<evidence type="ECO:0000313" key="3">
    <source>
        <dbReference type="Proteomes" id="UP001497744"/>
    </source>
</evidence>
<reference evidence="2 3" key="1">
    <citation type="submission" date="2021-06" db="EMBL/GenBank/DDBJ databases">
        <title>Genome sequence of Babesia caballi.</title>
        <authorList>
            <person name="Yamagishi J."/>
            <person name="Kidaka T."/>
            <person name="Ochi A."/>
        </authorList>
    </citation>
    <scope>NUCLEOTIDE SEQUENCE [LARGE SCALE GENOMIC DNA]</scope>
    <source>
        <strain evidence="2">USDA-D6B2</strain>
    </source>
</reference>
<sequence length="618" mass="62497">MVPRVRPGSEEDTRLTTRPGIKAGSEAVCGSGEERKRTLRLHQAVHVLPGVGEGALALAELPLLVLAVEAELVEEHLGNALDLLRNDEQQGWGGHVALGAHLQAGSGAVGVAAGRVCVVDGADVAALQTPDDVADLEDLDGKHGALEVGDGADDAGQQRDAAGLELGDLGVLEQHGPAVGGLAGLGPPHALVHVLQRVQDGHEGLLVAAGGQNVANRASGVGDGPQPTHGERVLCDAVVAESNGNVLAEVARVLNVGAADGDAGGDGVAAGVERGVDHHALEVGADVVAGELGDPDEGAEVGHVGHHGARAEVGGEHRAVGVLRVKGLHGVGLGAVLREAVDEHVQADAALHAVSGRDLDEDVAGVEGDLGVGGVGDGRPGADPAGGVAEDGVELGALEDLELRRAVLPAGVAQRREHNVLGALEAVDERLRNAVHVVGADSGEGALAAQVLVQLGLQVDQAVVDLLRHADAPQAGGEDVGAGDAGLRGYRRRKGPAYLGSGLHERRRARRGARVAQRGGGGVPLVGQERGHEAFQAEEVVPAARCAGRLRAYRLAGISIFTTSTPFSSSRHSSYSTPKAKQSSSSSGSAARGQGRGGETHSNCRPGGGEIPPSARLR</sequence>
<gene>
    <name evidence="2" type="ORF">BcabD6B2_06230</name>
</gene>
<keyword evidence="3" id="KW-1185">Reference proteome</keyword>
<proteinExistence type="predicted"/>
<dbReference type="RefSeq" id="XP_067713259.1">
    <property type="nucleotide sequence ID" value="XM_067857158.1"/>
</dbReference>
<accession>A0AAV4LN73</accession>
<organism evidence="2 3">
    <name type="scientific">Babesia caballi</name>
    <dbReference type="NCBI Taxonomy" id="5871"/>
    <lineage>
        <taxon>Eukaryota</taxon>
        <taxon>Sar</taxon>
        <taxon>Alveolata</taxon>
        <taxon>Apicomplexa</taxon>
        <taxon>Aconoidasida</taxon>
        <taxon>Piroplasmida</taxon>
        <taxon>Babesiidae</taxon>
        <taxon>Babesia</taxon>
    </lineage>
</organism>
<dbReference type="AlphaFoldDB" id="A0AAV4LN73"/>
<comment type="caution">
    <text evidence="2">The sequence shown here is derived from an EMBL/GenBank/DDBJ whole genome shotgun (WGS) entry which is preliminary data.</text>
</comment>
<name>A0AAV4LN73_BABCB</name>